<feature type="transmembrane region" description="Helical" evidence="5">
    <location>
        <begin position="382"/>
        <end position="403"/>
    </location>
</feature>
<feature type="domain" description="Sodium/calcium exchanger membrane region" evidence="6">
    <location>
        <begin position="46"/>
        <end position="221"/>
    </location>
</feature>
<evidence type="ECO:0000256" key="3">
    <source>
        <dbReference type="ARBA" id="ARBA00022989"/>
    </source>
</evidence>
<protein>
    <submittedName>
        <fullName evidence="7">Sodium:calcium antiporter</fullName>
    </submittedName>
</protein>
<feature type="transmembrane region" description="Helical" evidence="5">
    <location>
        <begin position="9"/>
        <end position="29"/>
    </location>
</feature>
<feature type="transmembrane region" description="Helical" evidence="5">
    <location>
        <begin position="247"/>
        <end position="265"/>
    </location>
</feature>
<dbReference type="Proteomes" id="UP001595925">
    <property type="component" value="Unassembled WGS sequence"/>
</dbReference>
<feature type="transmembrane region" description="Helical" evidence="5">
    <location>
        <begin position="358"/>
        <end position="375"/>
    </location>
</feature>
<feature type="transmembrane region" description="Helical" evidence="5">
    <location>
        <begin position="201"/>
        <end position="221"/>
    </location>
</feature>
<dbReference type="GO" id="GO:0016020">
    <property type="term" value="C:membrane"/>
    <property type="evidence" value="ECO:0007669"/>
    <property type="project" value="UniProtKB-SubCell"/>
</dbReference>
<dbReference type="InterPro" id="IPR004837">
    <property type="entry name" value="NaCa_Exmemb"/>
</dbReference>
<evidence type="ECO:0000256" key="4">
    <source>
        <dbReference type="ARBA" id="ARBA00023136"/>
    </source>
</evidence>
<proteinExistence type="predicted"/>
<feature type="transmembrane region" description="Helical" evidence="5">
    <location>
        <begin position="126"/>
        <end position="144"/>
    </location>
</feature>
<feature type="transmembrane region" description="Helical" evidence="5">
    <location>
        <begin position="415"/>
        <end position="432"/>
    </location>
</feature>
<keyword evidence="2 5" id="KW-0812">Transmembrane</keyword>
<evidence type="ECO:0000313" key="7">
    <source>
        <dbReference type="EMBL" id="MFC4987312.1"/>
    </source>
</evidence>
<comment type="subcellular location">
    <subcellularLocation>
        <location evidence="1">Membrane</location>
        <topology evidence="1">Multi-pass membrane protein</topology>
    </subcellularLocation>
</comment>
<feature type="domain" description="Sodium/calcium exchanger membrane region" evidence="6">
    <location>
        <begin position="251"/>
        <end position="393"/>
    </location>
</feature>
<dbReference type="EMBL" id="JBHSJG010000021">
    <property type="protein sequence ID" value="MFC4987312.1"/>
    <property type="molecule type" value="Genomic_DNA"/>
</dbReference>
<feature type="transmembrane region" description="Helical" evidence="5">
    <location>
        <begin position="41"/>
        <end position="63"/>
    </location>
</feature>
<comment type="caution">
    <text evidence="7">The sequence shown here is derived from an EMBL/GenBank/DDBJ whole genome shotgun (WGS) entry which is preliminary data.</text>
</comment>
<feature type="transmembrane region" description="Helical" evidence="5">
    <location>
        <begin position="327"/>
        <end position="346"/>
    </location>
</feature>
<keyword evidence="8" id="KW-1185">Reference proteome</keyword>
<dbReference type="InterPro" id="IPR044880">
    <property type="entry name" value="NCX_ion-bd_dom_sf"/>
</dbReference>
<keyword evidence="3 5" id="KW-1133">Transmembrane helix</keyword>
<keyword evidence="4 5" id="KW-0472">Membrane</keyword>
<accession>A0ABD5QCB1</accession>
<organism evidence="7 8">
    <name type="scientific">Saliphagus infecundisoli</name>
    <dbReference type="NCBI Taxonomy" id="1849069"/>
    <lineage>
        <taxon>Archaea</taxon>
        <taxon>Methanobacteriati</taxon>
        <taxon>Methanobacteriota</taxon>
        <taxon>Stenosarchaea group</taxon>
        <taxon>Halobacteria</taxon>
        <taxon>Halobacteriales</taxon>
        <taxon>Natrialbaceae</taxon>
        <taxon>Saliphagus</taxon>
    </lineage>
</organism>
<name>A0ABD5QCB1_9EURY</name>
<dbReference type="AlphaFoldDB" id="A0ABD5QCB1"/>
<reference evidence="7 8" key="1">
    <citation type="journal article" date="2019" name="Int. J. Syst. Evol. Microbiol.">
        <title>The Global Catalogue of Microorganisms (GCM) 10K type strain sequencing project: providing services to taxonomists for standard genome sequencing and annotation.</title>
        <authorList>
            <consortium name="The Broad Institute Genomics Platform"/>
            <consortium name="The Broad Institute Genome Sequencing Center for Infectious Disease"/>
            <person name="Wu L."/>
            <person name="Ma J."/>
        </authorList>
    </citation>
    <scope>NUCLEOTIDE SEQUENCE [LARGE SCALE GENOMIC DNA]</scope>
    <source>
        <strain evidence="7 8">CGMCC 1.15824</strain>
    </source>
</reference>
<evidence type="ECO:0000256" key="2">
    <source>
        <dbReference type="ARBA" id="ARBA00022692"/>
    </source>
</evidence>
<evidence type="ECO:0000256" key="1">
    <source>
        <dbReference type="ARBA" id="ARBA00004141"/>
    </source>
</evidence>
<dbReference type="Gene3D" id="1.20.1420.30">
    <property type="entry name" value="NCX, central ion-binding region"/>
    <property type="match status" value="2"/>
</dbReference>
<sequence>MLNRFRHPLVAVAFAFVLTLPWIVTFASYGGYMTVHPGENIAPLTTVIVAGLAVLGAAFLLAWGAETAEKDVPRAFAIAVLAVLAVAPEYAVDALYAWNAGALEGTAEGMDNANLAVANMTGANRILIGIGWAAIALFTVYRARTHTDPAVERRSGVLADVVTLDRDLAVEITFLLAATLFAFLVPLSGATLSGGGPVGGIGLLDTLVLVGLYVMYLAIIIRGDVDEEEVHVGVPAYLQSWSKGPRIASVLFLFAFSGVLIFIAVEPFATGLEELGLQYGIPEFFMIQWLAPLASESPELIVVAYLVNKARSTAGFNALISSKLNQWTLLIGTLAVVYSIAAGHLGGLPFDQKQIAEIWITAAQSFFAIALLTNFEISMREAVGLLVLFLSQVGIEFAIIQTVSEPQATALSIDVLYAYTAIYLIIGAWLFYTRREALRDLLSRTMGSIRKTTRSGSAQPEQAD</sequence>
<gene>
    <name evidence="7" type="ORF">ACFPFO_05925</name>
</gene>
<evidence type="ECO:0000313" key="8">
    <source>
        <dbReference type="Proteomes" id="UP001595925"/>
    </source>
</evidence>
<dbReference type="Pfam" id="PF01699">
    <property type="entry name" value="Na_Ca_ex"/>
    <property type="match status" value="2"/>
</dbReference>
<dbReference type="RefSeq" id="WP_224830005.1">
    <property type="nucleotide sequence ID" value="NZ_JAIVEF010000034.1"/>
</dbReference>
<feature type="transmembrane region" description="Helical" evidence="5">
    <location>
        <begin position="75"/>
        <end position="98"/>
    </location>
</feature>
<evidence type="ECO:0000259" key="6">
    <source>
        <dbReference type="Pfam" id="PF01699"/>
    </source>
</evidence>
<feature type="transmembrane region" description="Helical" evidence="5">
    <location>
        <begin position="168"/>
        <end position="189"/>
    </location>
</feature>
<feature type="transmembrane region" description="Helical" evidence="5">
    <location>
        <begin position="285"/>
        <end position="307"/>
    </location>
</feature>
<evidence type="ECO:0000256" key="5">
    <source>
        <dbReference type="SAM" id="Phobius"/>
    </source>
</evidence>